<keyword evidence="2" id="KW-0732">Signal</keyword>
<dbReference type="InterPro" id="IPR040381">
    <property type="entry name" value="At4g14450-like"/>
</dbReference>
<gene>
    <name evidence="3" type="primary">At4g14450</name>
    <name evidence="3" type="ORF">g.70615</name>
</gene>
<dbReference type="AlphaFoldDB" id="A0A1D1ZDT2"/>
<sequence length="139" mass="14581">SLSLSPQLCEILLPLPVLAMAEASTSGSPTTARGKILRRSNSSRLRMHAPSSIQVAPPSGCASEWKVAIPLLSPLDIASLPAPGEAIAAPPEKHQISGEEADKGSADPRWSAWRHPAEPFYYEPVPGNAPAFAVSHGSL</sequence>
<feature type="signal peptide" evidence="2">
    <location>
        <begin position="1"/>
        <end position="23"/>
    </location>
</feature>
<protein>
    <submittedName>
        <fullName evidence="3">Uncharacterized protein At4g14450, chloroplastic</fullName>
    </submittedName>
</protein>
<dbReference type="EMBL" id="GDJX01002834">
    <property type="protein sequence ID" value="JAT65102.1"/>
    <property type="molecule type" value="Transcribed_RNA"/>
</dbReference>
<evidence type="ECO:0000256" key="2">
    <source>
        <dbReference type="SAM" id="SignalP"/>
    </source>
</evidence>
<dbReference type="GO" id="GO:0005634">
    <property type="term" value="C:nucleus"/>
    <property type="evidence" value="ECO:0007669"/>
    <property type="project" value="TreeGrafter"/>
</dbReference>
<feature type="region of interest" description="Disordered" evidence="1">
    <location>
        <begin position="83"/>
        <end position="110"/>
    </location>
</feature>
<feature type="chain" id="PRO_5008900916" evidence="2">
    <location>
        <begin position="24"/>
        <end position="139"/>
    </location>
</feature>
<feature type="compositionally biased region" description="Basic and acidic residues" evidence="1">
    <location>
        <begin position="91"/>
        <end position="106"/>
    </location>
</feature>
<dbReference type="GO" id="GO:0005737">
    <property type="term" value="C:cytoplasm"/>
    <property type="evidence" value="ECO:0007669"/>
    <property type="project" value="TreeGrafter"/>
</dbReference>
<accession>A0A1D1ZDT2</accession>
<dbReference type="PANTHER" id="PTHR33912">
    <property type="entry name" value="OS01G0939400 PROTEIN"/>
    <property type="match status" value="1"/>
</dbReference>
<dbReference type="PANTHER" id="PTHR33912:SF2">
    <property type="entry name" value="PUTATIVE-RELATED"/>
    <property type="match status" value="1"/>
</dbReference>
<organism evidence="3">
    <name type="scientific">Anthurium amnicola</name>
    <dbReference type="NCBI Taxonomy" id="1678845"/>
    <lineage>
        <taxon>Eukaryota</taxon>
        <taxon>Viridiplantae</taxon>
        <taxon>Streptophyta</taxon>
        <taxon>Embryophyta</taxon>
        <taxon>Tracheophyta</taxon>
        <taxon>Spermatophyta</taxon>
        <taxon>Magnoliopsida</taxon>
        <taxon>Liliopsida</taxon>
        <taxon>Araceae</taxon>
        <taxon>Pothoideae</taxon>
        <taxon>Potheae</taxon>
        <taxon>Anthurium</taxon>
    </lineage>
</organism>
<evidence type="ECO:0000256" key="1">
    <source>
        <dbReference type="SAM" id="MobiDB-lite"/>
    </source>
</evidence>
<name>A0A1D1ZDT2_9ARAE</name>
<feature type="non-terminal residue" evidence="3">
    <location>
        <position position="1"/>
    </location>
</feature>
<reference evidence="3" key="1">
    <citation type="submission" date="2015-07" db="EMBL/GenBank/DDBJ databases">
        <title>Transcriptome Assembly of Anthurium amnicola.</title>
        <authorList>
            <person name="Suzuki J."/>
        </authorList>
    </citation>
    <scope>NUCLEOTIDE SEQUENCE</scope>
</reference>
<proteinExistence type="predicted"/>
<evidence type="ECO:0000313" key="3">
    <source>
        <dbReference type="EMBL" id="JAT65102.1"/>
    </source>
</evidence>